<feature type="chain" id="PRO_5015495703" description="DUF4189 domain-containing protein" evidence="1">
    <location>
        <begin position="23"/>
        <end position="209"/>
    </location>
</feature>
<evidence type="ECO:0000313" key="2">
    <source>
        <dbReference type="EMBL" id="PTX75264.1"/>
    </source>
</evidence>
<dbReference type="AlphaFoldDB" id="A0A2T6CIG1"/>
<dbReference type="EMBL" id="QBKU01000002">
    <property type="protein sequence ID" value="PTX75264.1"/>
    <property type="molecule type" value="Genomic_DNA"/>
</dbReference>
<gene>
    <name evidence="2" type="ORF">C8N31_102369</name>
</gene>
<feature type="signal peptide" evidence="1">
    <location>
        <begin position="1"/>
        <end position="22"/>
    </location>
</feature>
<dbReference type="Proteomes" id="UP000244092">
    <property type="component" value="Unassembled WGS sequence"/>
</dbReference>
<dbReference type="OrthoDB" id="7867341at2"/>
<evidence type="ECO:0000256" key="1">
    <source>
        <dbReference type="SAM" id="SignalP"/>
    </source>
</evidence>
<keyword evidence="1" id="KW-0732">Signal</keyword>
<sequence>MRLSRMSFVFLCAAVFAGPAISEVKTFGNAVNMAKVPGVELTTGQRKALKNYSRKKAYFGAFYVVPGTDNFFWTRNFHNLDTAKAAAKKGCEIVSEGKTCKLYALLYPKGTDPNATQLGGLSQRTAKEFNTRYPKRQKNGKFGAFAINGANGYGVSFGWPNAAEANEAAKAYCNAQSARDLASLGIEGRKWAQSKGLDKCRVIDTHSPD</sequence>
<accession>A0A2T6CIG1</accession>
<reference evidence="2 3" key="1">
    <citation type="submission" date="2018-04" db="EMBL/GenBank/DDBJ databases">
        <title>Genomic Encyclopedia of Archaeal and Bacterial Type Strains, Phase II (KMG-II): from individual species to whole genera.</title>
        <authorList>
            <person name="Goeker M."/>
        </authorList>
    </citation>
    <scope>NUCLEOTIDE SEQUENCE [LARGE SCALE GENOMIC DNA]</scope>
    <source>
        <strain evidence="2 3">DSM 12244</strain>
    </source>
</reference>
<evidence type="ECO:0008006" key="4">
    <source>
        <dbReference type="Google" id="ProtNLM"/>
    </source>
</evidence>
<proteinExistence type="predicted"/>
<dbReference type="RefSeq" id="WP_037918691.1">
    <property type="nucleotide sequence ID" value="NZ_QBKU01000002.1"/>
</dbReference>
<organism evidence="2 3">
    <name type="scientific">Sulfitobacter mediterraneus</name>
    <dbReference type="NCBI Taxonomy" id="83219"/>
    <lineage>
        <taxon>Bacteria</taxon>
        <taxon>Pseudomonadati</taxon>
        <taxon>Pseudomonadota</taxon>
        <taxon>Alphaproteobacteria</taxon>
        <taxon>Rhodobacterales</taxon>
        <taxon>Roseobacteraceae</taxon>
        <taxon>Sulfitobacter</taxon>
    </lineage>
</organism>
<evidence type="ECO:0000313" key="3">
    <source>
        <dbReference type="Proteomes" id="UP000244092"/>
    </source>
</evidence>
<name>A0A2T6CIG1_9RHOB</name>
<protein>
    <recommendedName>
        <fullName evidence="4">DUF4189 domain-containing protein</fullName>
    </recommendedName>
</protein>
<comment type="caution">
    <text evidence="2">The sequence shown here is derived from an EMBL/GenBank/DDBJ whole genome shotgun (WGS) entry which is preliminary data.</text>
</comment>